<feature type="transmembrane region" description="Helical" evidence="7">
    <location>
        <begin position="160"/>
        <end position="180"/>
    </location>
</feature>
<dbReference type="PROSITE" id="PS50928">
    <property type="entry name" value="ABC_TM1"/>
    <property type="match status" value="1"/>
</dbReference>
<dbReference type="GO" id="GO:0005886">
    <property type="term" value="C:plasma membrane"/>
    <property type="evidence" value="ECO:0007669"/>
    <property type="project" value="UniProtKB-SubCell"/>
</dbReference>
<dbReference type="EMBL" id="UINC01062846">
    <property type="protein sequence ID" value="SVB89851.1"/>
    <property type="molecule type" value="Genomic_DNA"/>
</dbReference>
<dbReference type="AlphaFoldDB" id="A0A382HTN6"/>
<feature type="non-terminal residue" evidence="9">
    <location>
        <position position="365"/>
    </location>
</feature>
<dbReference type="InterPro" id="IPR051393">
    <property type="entry name" value="ABC_transporter_permease"/>
</dbReference>
<evidence type="ECO:0000256" key="5">
    <source>
        <dbReference type="ARBA" id="ARBA00022989"/>
    </source>
</evidence>
<keyword evidence="5 7" id="KW-1133">Transmembrane helix</keyword>
<keyword evidence="2" id="KW-0813">Transport</keyword>
<evidence type="ECO:0000256" key="4">
    <source>
        <dbReference type="ARBA" id="ARBA00022692"/>
    </source>
</evidence>
<name>A0A382HTN6_9ZZZZ</name>
<accession>A0A382HTN6</accession>
<organism evidence="9">
    <name type="scientific">marine metagenome</name>
    <dbReference type="NCBI Taxonomy" id="408172"/>
    <lineage>
        <taxon>unclassified sequences</taxon>
        <taxon>metagenomes</taxon>
        <taxon>ecological metagenomes</taxon>
    </lineage>
</organism>
<dbReference type="Gene3D" id="1.10.3720.10">
    <property type="entry name" value="MetI-like"/>
    <property type="match status" value="1"/>
</dbReference>
<dbReference type="GO" id="GO:0055085">
    <property type="term" value="P:transmembrane transport"/>
    <property type="evidence" value="ECO:0007669"/>
    <property type="project" value="InterPro"/>
</dbReference>
<protein>
    <recommendedName>
        <fullName evidence="8">ABC transmembrane type-1 domain-containing protein</fullName>
    </recommendedName>
</protein>
<feature type="transmembrane region" description="Helical" evidence="7">
    <location>
        <begin position="12"/>
        <end position="35"/>
    </location>
</feature>
<feature type="transmembrane region" description="Helical" evidence="7">
    <location>
        <begin position="64"/>
        <end position="82"/>
    </location>
</feature>
<dbReference type="InterPro" id="IPR000515">
    <property type="entry name" value="MetI-like"/>
</dbReference>
<sequence length="365" mass="40643">MDERRTDGVIAWALMAPALVVLGVFGIFPIFYAFFVSLHRWRIKKADFLGFNHYLRALGNPYDLLGLLIGLGLVWIGTRWFSRRSRLRIASGSVVFLGGAWLALHCLLAMADGGDGRLFNAFKVTLFYSLGTIPLEVVGSLLLATLLFKIATARSFFRVLFFLPYITPMIATAVVFRTIFSPNPSSLANRFWALVGSEPQRWLYDSRSIVALALQGIGVDAYPDWVNTLFPSLSLVCVLLYNIWVYIGYDTVILLAGLSAIPRHYFEAAAIDGANTWQSFRHVTLPLISPTLFFISLVAVIGTFKAFNHIYILRTAGAQDTVDVVSILIFDQIYQFHNAGYASALALILFVTILVLTVLQNRLLG</sequence>
<feature type="transmembrane region" description="Helical" evidence="7">
    <location>
        <begin position="233"/>
        <end position="261"/>
    </location>
</feature>
<evidence type="ECO:0000313" key="9">
    <source>
        <dbReference type="EMBL" id="SVB89851.1"/>
    </source>
</evidence>
<feature type="transmembrane region" description="Helical" evidence="7">
    <location>
        <begin position="89"/>
        <end position="111"/>
    </location>
</feature>
<evidence type="ECO:0000256" key="1">
    <source>
        <dbReference type="ARBA" id="ARBA00004651"/>
    </source>
</evidence>
<keyword evidence="4 7" id="KW-0812">Transmembrane</keyword>
<evidence type="ECO:0000256" key="7">
    <source>
        <dbReference type="SAM" id="Phobius"/>
    </source>
</evidence>
<keyword evidence="3" id="KW-1003">Cell membrane</keyword>
<feature type="transmembrane region" description="Helical" evidence="7">
    <location>
        <begin position="339"/>
        <end position="359"/>
    </location>
</feature>
<dbReference type="CDD" id="cd06261">
    <property type="entry name" value="TM_PBP2"/>
    <property type="match status" value="1"/>
</dbReference>
<evidence type="ECO:0000256" key="3">
    <source>
        <dbReference type="ARBA" id="ARBA00022475"/>
    </source>
</evidence>
<dbReference type="PANTHER" id="PTHR30193:SF37">
    <property type="entry name" value="INNER MEMBRANE ABC TRANSPORTER PERMEASE PROTEIN YCJO"/>
    <property type="match status" value="1"/>
</dbReference>
<feature type="transmembrane region" description="Helical" evidence="7">
    <location>
        <begin position="282"/>
        <end position="304"/>
    </location>
</feature>
<proteinExistence type="predicted"/>
<evidence type="ECO:0000256" key="6">
    <source>
        <dbReference type="ARBA" id="ARBA00023136"/>
    </source>
</evidence>
<feature type="transmembrane region" description="Helical" evidence="7">
    <location>
        <begin position="126"/>
        <end position="148"/>
    </location>
</feature>
<gene>
    <name evidence="9" type="ORF">METZ01_LOCUS242705</name>
</gene>
<dbReference type="InterPro" id="IPR035906">
    <property type="entry name" value="MetI-like_sf"/>
</dbReference>
<dbReference type="PANTHER" id="PTHR30193">
    <property type="entry name" value="ABC TRANSPORTER PERMEASE PROTEIN"/>
    <property type="match status" value="1"/>
</dbReference>
<comment type="subcellular location">
    <subcellularLocation>
        <location evidence="1">Cell membrane</location>
        <topology evidence="1">Multi-pass membrane protein</topology>
    </subcellularLocation>
</comment>
<dbReference type="Pfam" id="PF00528">
    <property type="entry name" value="BPD_transp_1"/>
    <property type="match status" value="1"/>
</dbReference>
<dbReference type="SUPFAM" id="SSF161098">
    <property type="entry name" value="MetI-like"/>
    <property type="match status" value="1"/>
</dbReference>
<evidence type="ECO:0000259" key="8">
    <source>
        <dbReference type="PROSITE" id="PS50928"/>
    </source>
</evidence>
<reference evidence="9" key="1">
    <citation type="submission" date="2018-05" db="EMBL/GenBank/DDBJ databases">
        <authorList>
            <person name="Lanie J.A."/>
            <person name="Ng W.-L."/>
            <person name="Kazmierczak K.M."/>
            <person name="Andrzejewski T.M."/>
            <person name="Davidsen T.M."/>
            <person name="Wayne K.J."/>
            <person name="Tettelin H."/>
            <person name="Glass J.I."/>
            <person name="Rusch D."/>
            <person name="Podicherti R."/>
            <person name="Tsui H.-C.T."/>
            <person name="Winkler M.E."/>
        </authorList>
    </citation>
    <scope>NUCLEOTIDE SEQUENCE</scope>
</reference>
<keyword evidence="6 7" id="KW-0472">Membrane</keyword>
<feature type="domain" description="ABC transmembrane type-1" evidence="8">
    <location>
        <begin position="122"/>
        <end position="360"/>
    </location>
</feature>
<evidence type="ECO:0000256" key="2">
    <source>
        <dbReference type="ARBA" id="ARBA00022448"/>
    </source>
</evidence>